<protein>
    <submittedName>
        <fullName evidence="1">Uncharacterized protein</fullName>
    </submittedName>
</protein>
<sequence>MVHRTGCRPFDFEQAADRAAVGYLLGRIVERNYSRTGLMLSALVRYIDANEAGPGFSQLAQQMNLLDKNASRSDKHDFWIGQVTQLHVQYGSASAS</sequence>
<keyword evidence="2" id="KW-1185">Reference proteome</keyword>
<dbReference type="EMBL" id="SMKX01000009">
    <property type="protein sequence ID" value="TDD62085.1"/>
    <property type="molecule type" value="Genomic_DNA"/>
</dbReference>
<dbReference type="Proteomes" id="UP000295124">
    <property type="component" value="Unassembled WGS sequence"/>
</dbReference>
<accession>A0A4R4ZTD0</accession>
<comment type="caution">
    <text evidence="1">The sequence shown here is derived from an EMBL/GenBank/DDBJ whole genome shotgun (WGS) entry which is preliminary data.</text>
</comment>
<evidence type="ECO:0000313" key="1">
    <source>
        <dbReference type="EMBL" id="TDD62085.1"/>
    </source>
</evidence>
<gene>
    <name evidence="1" type="ORF">E1263_05430</name>
</gene>
<proteinExistence type="predicted"/>
<dbReference type="AlphaFoldDB" id="A0A4R4ZTD0"/>
<dbReference type="OrthoDB" id="3622226at2"/>
<reference evidence="1 2" key="1">
    <citation type="submission" date="2019-03" db="EMBL/GenBank/DDBJ databases">
        <title>Draft genome sequences of novel Actinobacteria.</title>
        <authorList>
            <person name="Sahin N."/>
            <person name="Ay H."/>
            <person name="Saygin H."/>
        </authorList>
    </citation>
    <scope>NUCLEOTIDE SEQUENCE [LARGE SCALE GENOMIC DNA]</scope>
    <source>
        <strain evidence="1 2">JCM 13523</strain>
    </source>
</reference>
<evidence type="ECO:0000313" key="2">
    <source>
        <dbReference type="Proteomes" id="UP000295124"/>
    </source>
</evidence>
<organism evidence="1 2">
    <name type="scientific">Kribbella antibiotica</name>
    <dbReference type="NCBI Taxonomy" id="190195"/>
    <lineage>
        <taxon>Bacteria</taxon>
        <taxon>Bacillati</taxon>
        <taxon>Actinomycetota</taxon>
        <taxon>Actinomycetes</taxon>
        <taxon>Propionibacteriales</taxon>
        <taxon>Kribbellaceae</taxon>
        <taxon>Kribbella</taxon>
    </lineage>
</organism>
<name>A0A4R4ZTD0_9ACTN</name>